<keyword evidence="2" id="KW-1185">Reference proteome</keyword>
<dbReference type="Proteomes" id="UP000426246">
    <property type="component" value="Chromosome"/>
</dbReference>
<organism evidence="1 2">
    <name type="scientific">Paenibacillus psychroresistens</name>
    <dbReference type="NCBI Taxonomy" id="1778678"/>
    <lineage>
        <taxon>Bacteria</taxon>
        <taxon>Bacillati</taxon>
        <taxon>Bacillota</taxon>
        <taxon>Bacilli</taxon>
        <taxon>Bacillales</taxon>
        <taxon>Paenibacillaceae</taxon>
        <taxon>Paenibacillus</taxon>
    </lineage>
</organism>
<accession>A0A6B8RMG3</accession>
<dbReference type="AlphaFoldDB" id="A0A6B8RMG3"/>
<evidence type="ECO:0000313" key="2">
    <source>
        <dbReference type="Proteomes" id="UP000426246"/>
    </source>
</evidence>
<dbReference type="KEGG" id="ppsc:EHS13_23110"/>
<sequence length="204" mass="24462">MRITCYYSEYSDMGYIYLKPPKIQYDEYKLSKNEITKYVDSDQLNIPYITDLEIASYLDKMTFAVNTFKADHEERYDTEYGNDMDEQGYIIGIELNLNHERFIELIKNEAFKLIKTVWRNNQYHLITFDHLENVFKQGNIIYKLTDQEDAFVIVQLVEPEKLGYQYSDSKDRHPIALFKALISARDDIYPPEYLCKEEFFLQRD</sequence>
<dbReference type="EMBL" id="CP034235">
    <property type="protein sequence ID" value="QGQ97571.1"/>
    <property type="molecule type" value="Genomic_DNA"/>
</dbReference>
<reference evidence="2" key="1">
    <citation type="submission" date="2018-11" db="EMBL/GenBank/DDBJ databases">
        <title>Complete genome sequence of Paenibacillus sp. ML311-T8.</title>
        <authorList>
            <person name="Nam Y.-D."/>
            <person name="Kang J."/>
            <person name="Chung W.-H."/>
            <person name="Park Y.S."/>
        </authorList>
    </citation>
    <scope>NUCLEOTIDE SEQUENCE [LARGE SCALE GENOMIC DNA]</scope>
    <source>
        <strain evidence="2">ML311-T8</strain>
    </source>
</reference>
<protein>
    <submittedName>
        <fullName evidence="1">Uncharacterized protein</fullName>
    </submittedName>
</protein>
<gene>
    <name evidence="1" type="ORF">EHS13_23110</name>
</gene>
<proteinExistence type="predicted"/>
<name>A0A6B8RMG3_9BACL</name>
<evidence type="ECO:0000313" key="1">
    <source>
        <dbReference type="EMBL" id="QGQ97571.1"/>
    </source>
</evidence>